<organism evidence="1 2">
    <name type="scientific">Corallincola platygyrae</name>
    <dbReference type="NCBI Taxonomy" id="1193278"/>
    <lineage>
        <taxon>Bacteria</taxon>
        <taxon>Pseudomonadati</taxon>
        <taxon>Pseudomonadota</taxon>
        <taxon>Gammaproteobacteria</taxon>
        <taxon>Alteromonadales</taxon>
        <taxon>Psychromonadaceae</taxon>
        <taxon>Corallincola</taxon>
    </lineage>
</organism>
<evidence type="ECO:0000313" key="1">
    <source>
        <dbReference type="EMBL" id="MFD2097909.1"/>
    </source>
</evidence>
<protein>
    <submittedName>
        <fullName evidence="1">Uncharacterized protein</fullName>
    </submittedName>
</protein>
<dbReference type="EMBL" id="JBHUHT010000030">
    <property type="protein sequence ID" value="MFD2097909.1"/>
    <property type="molecule type" value="Genomic_DNA"/>
</dbReference>
<dbReference type="Proteomes" id="UP001597380">
    <property type="component" value="Unassembled WGS sequence"/>
</dbReference>
<sequence length="73" mass="8186">MEVTASPNKQSSKESRIAEAIHEVCEPNSHLTEAMVERFGEARDIPELREALRSLEQEIHEAYAAALESFSSK</sequence>
<reference evidence="2" key="1">
    <citation type="journal article" date="2019" name="Int. J. Syst. Evol. Microbiol.">
        <title>The Global Catalogue of Microorganisms (GCM) 10K type strain sequencing project: providing services to taxonomists for standard genome sequencing and annotation.</title>
        <authorList>
            <consortium name="The Broad Institute Genomics Platform"/>
            <consortium name="The Broad Institute Genome Sequencing Center for Infectious Disease"/>
            <person name="Wu L."/>
            <person name="Ma J."/>
        </authorList>
    </citation>
    <scope>NUCLEOTIDE SEQUENCE [LARGE SCALE GENOMIC DNA]</scope>
    <source>
        <strain evidence="2">CGMCC 1.10992</strain>
    </source>
</reference>
<dbReference type="RefSeq" id="WP_345340048.1">
    <property type="nucleotide sequence ID" value="NZ_BAABLI010000013.1"/>
</dbReference>
<keyword evidence="2" id="KW-1185">Reference proteome</keyword>
<gene>
    <name evidence="1" type="ORF">ACFSJ3_18125</name>
</gene>
<comment type="caution">
    <text evidence="1">The sequence shown here is derived from an EMBL/GenBank/DDBJ whole genome shotgun (WGS) entry which is preliminary data.</text>
</comment>
<proteinExistence type="predicted"/>
<name>A0ABW4XVG9_9GAMM</name>
<evidence type="ECO:0000313" key="2">
    <source>
        <dbReference type="Proteomes" id="UP001597380"/>
    </source>
</evidence>
<accession>A0ABW4XVG9</accession>